<dbReference type="Proteomes" id="UP001164746">
    <property type="component" value="Chromosome 16"/>
</dbReference>
<sequence>MAAAATTAISTEPLAKSTPTCKSTTAKRQTAPTGSAHIPYGASIKATGTKKGQNGRTGYVTEPMYPVTQPPTPPPRRRNNRRRFRNPPQRRGRRRRPPEYNEEIPAFLQRDPDEHKF</sequence>
<feature type="region of interest" description="Disordered" evidence="1">
    <location>
        <begin position="1"/>
        <end position="117"/>
    </location>
</feature>
<gene>
    <name evidence="2" type="ORF">MAR_003663</name>
</gene>
<organism evidence="2 3">
    <name type="scientific">Mya arenaria</name>
    <name type="common">Soft-shell clam</name>
    <dbReference type="NCBI Taxonomy" id="6604"/>
    <lineage>
        <taxon>Eukaryota</taxon>
        <taxon>Metazoa</taxon>
        <taxon>Spiralia</taxon>
        <taxon>Lophotrochozoa</taxon>
        <taxon>Mollusca</taxon>
        <taxon>Bivalvia</taxon>
        <taxon>Autobranchia</taxon>
        <taxon>Heteroconchia</taxon>
        <taxon>Euheterodonta</taxon>
        <taxon>Imparidentia</taxon>
        <taxon>Neoheterodontei</taxon>
        <taxon>Myida</taxon>
        <taxon>Myoidea</taxon>
        <taxon>Myidae</taxon>
        <taxon>Mya</taxon>
    </lineage>
</organism>
<protein>
    <submittedName>
        <fullName evidence="2">Uncharacterized protein</fullName>
    </submittedName>
</protein>
<reference evidence="2" key="1">
    <citation type="submission" date="2022-11" db="EMBL/GenBank/DDBJ databases">
        <title>Centuries of genome instability and evolution in soft-shell clam transmissible cancer (bioRxiv).</title>
        <authorList>
            <person name="Hart S.F.M."/>
            <person name="Yonemitsu M.A."/>
            <person name="Giersch R.M."/>
            <person name="Beal B.F."/>
            <person name="Arriagada G."/>
            <person name="Davis B.W."/>
            <person name="Ostrander E.A."/>
            <person name="Goff S.P."/>
            <person name="Metzger M.J."/>
        </authorList>
    </citation>
    <scope>NUCLEOTIDE SEQUENCE</scope>
    <source>
        <strain evidence="2">MELC-2E11</strain>
        <tissue evidence="2">Siphon/mantle</tissue>
    </source>
</reference>
<dbReference type="EMBL" id="CP111027">
    <property type="protein sequence ID" value="WAR30095.1"/>
    <property type="molecule type" value="Genomic_DNA"/>
</dbReference>
<evidence type="ECO:0000313" key="2">
    <source>
        <dbReference type="EMBL" id="WAR30095.1"/>
    </source>
</evidence>
<keyword evidence="3" id="KW-1185">Reference proteome</keyword>
<proteinExistence type="predicted"/>
<evidence type="ECO:0000313" key="3">
    <source>
        <dbReference type="Proteomes" id="UP001164746"/>
    </source>
</evidence>
<feature type="compositionally biased region" description="Polar residues" evidence="1">
    <location>
        <begin position="17"/>
        <end position="33"/>
    </location>
</feature>
<name>A0ABY7G6R2_MYAAR</name>
<evidence type="ECO:0000256" key="1">
    <source>
        <dbReference type="SAM" id="MobiDB-lite"/>
    </source>
</evidence>
<feature type="compositionally biased region" description="Basic residues" evidence="1">
    <location>
        <begin position="75"/>
        <end position="96"/>
    </location>
</feature>
<accession>A0ABY7G6R2</accession>